<dbReference type="Proteomes" id="UP000219167">
    <property type="component" value="Unassembled WGS sequence"/>
</dbReference>
<reference evidence="1 2" key="1">
    <citation type="submission" date="2017-08" db="EMBL/GenBank/DDBJ databases">
        <authorList>
            <person name="de Groot N.N."/>
        </authorList>
    </citation>
    <scope>NUCLEOTIDE SEQUENCE [LARGE SCALE GENOMIC DNA]</scope>
    <source>
        <strain evidence="1 2">JC85</strain>
    </source>
</reference>
<gene>
    <name evidence="1" type="ORF">SAMN05892877_109215</name>
</gene>
<sequence length="275" mass="30661">MRIISLSTIPPRFATLAPTLKSLVSQKGHVDEIRLYVPERYRRFPDYDGTLPQVPDGVKIVRPDSDLGPASKVLFAARELRGRQEAQILFCDDDKIFGPNWAADLFAAQAARPGECVALNGKGIPPHRGKPGPFQPKAKRAGKLDLPLRARRLSHRLAYMLLRTGAPRPMRRPIAKSGYVDILQGLGGVVVRPDFFDDTAYDIPDAVWTVDDVWLSGLLAWKGIPIWLPAGIEEPLTTDAHDIDSLYRSTIEGITRKDANRASVAYMQERFGIWK</sequence>
<dbReference type="OrthoDB" id="5465469at2"/>
<evidence type="ECO:0000313" key="2">
    <source>
        <dbReference type="Proteomes" id="UP000219167"/>
    </source>
</evidence>
<dbReference type="EMBL" id="OBQD01000009">
    <property type="protein sequence ID" value="SOC42122.1"/>
    <property type="molecule type" value="Genomic_DNA"/>
</dbReference>
<protein>
    <recommendedName>
        <fullName evidence="3">Glycosyl transferase family 2</fullName>
    </recommendedName>
</protein>
<evidence type="ECO:0008006" key="3">
    <source>
        <dbReference type="Google" id="ProtNLM"/>
    </source>
</evidence>
<organism evidence="1 2">
    <name type="scientific">Rhizobium subbaraonis</name>
    <dbReference type="NCBI Taxonomy" id="908946"/>
    <lineage>
        <taxon>Bacteria</taxon>
        <taxon>Pseudomonadati</taxon>
        <taxon>Pseudomonadota</taxon>
        <taxon>Alphaproteobacteria</taxon>
        <taxon>Hyphomicrobiales</taxon>
        <taxon>Rhizobiaceae</taxon>
        <taxon>Rhizobium/Agrobacterium group</taxon>
        <taxon>Rhizobium</taxon>
    </lineage>
</organism>
<dbReference type="AlphaFoldDB" id="A0A285UJY2"/>
<proteinExistence type="predicted"/>
<name>A0A285UJY2_9HYPH</name>
<dbReference type="RefSeq" id="WP_097140799.1">
    <property type="nucleotide sequence ID" value="NZ_OBQD01000009.1"/>
</dbReference>
<dbReference type="SUPFAM" id="SSF53448">
    <property type="entry name" value="Nucleotide-diphospho-sugar transferases"/>
    <property type="match status" value="1"/>
</dbReference>
<accession>A0A285UJY2</accession>
<keyword evidence="2" id="KW-1185">Reference proteome</keyword>
<dbReference type="InterPro" id="IPR029044">
    <property type="entry name" value="Nucleotide-diphossugar_trans"/>
</dbReference>
<evidence type="ECO:0000313" key="1">
    <source>
        <dbReference type="EMBL" id="SOC42122.1"/>
    </source>
</evidence>